<evidence type="ECO:0000259" key="5">
    <source>
        <dbReference type="Pfam" id="PF13922"/>
    </source>
</evidence>
<dbReference type="EMBL" id="VZTG01003514">
    <property type="protein sequence ID" value="NXA89380.1"/>
    <property type="molecule type" value="Genomic_DNA"/>
</dbReference>
<name>A0A7K7ZG44_9PASE</name>
<feature type="region of interest" description="Disordered" evidence="3">
    <location>
        <begin position="510"/>
        <end position="539"/>
    </location>
</feature>
<accession>A0A7K7ZG44</accession>
<dbReference type="GO" id="GO:0035517">
    <property type="term" value="C:PR-DUB complex"/>
    <property type="evidence" value="ECO:0007669"/>
    <property type="project" value="TreeGrafter"/>
</dbReference>
<feature type="compositionally biased region" description="Basic and acidic residues" evidence="3">
    <location>
        <begin position="118"/>
        <end position="127"/>
    </location>
</feature>
<dbReference type="Pfam" id="PF13919">
    <property type="entry name" value="ASXH"/>
    <property type="match status" value="1"/>
</dbReference>
<feature type="region of interest" description="Disordered" evidence="3">
    <location>
        <begin position="298"/>
        <end position="474"/>
    </location>
</feature>
<proteinExistence type="inferred from homology"/>
<evidence type="ECO:0000313" key="7">
    <source>
        <dbReference type="Proteomes" id="UP000538725"/>
    </source>
</evidence>
<evidence type="ECO:0000259" key="4">
    <source>
        <dbReference type="Pfam" id="PF13919"/>
    </source>
</evidence>
<dbReference type="GO" id="GO:0003677">
    <property type="term" value="F:DNA binding"/>
    <property type="evidence" value="ECO:0007669"/>
    <property type="project" value="InterPro"/>
</dbReference>
<comment type="similarity">
    <text evidence="1">Belongs to the Asx family.</text>
</comment>
<feature type="compositionally biased region" description="Low complexity" evidence="3">
    <location>
        <begin position="272"/>
        <end position="281"/>
    </location>
</feature>
<dbReference type="GO" id="GO:0003682">
    <property type="term" value="F:chromatin binding"/>
    <property type="evidence" value="ECO:0007669"/>
    <property type="project" value="TreeGrafter"/>
</dbReference>
<dbReference type="Pfam" id="PF13922">
    <property type="entry name" value="PHD_3"/>
    <property type="match status" value="1"/>
</dbReference>
<dbReference type="PANTHER" id="PTHR13578">
    <property type="entry name" value="ADDITIONAL SEX COMBS LIKE PROTEIN ASXL"/>
    <property type="match status" value="1"/>
</dbReference>
<feature type="non-terminal residue" evidence="6">
    <location>
        <position position="1"/>
    </location>
</feature>
<sequence length="945" mass="97128">DGLMKLSSSALNNEFFTSAAQGWKERLSEGEFTPEMQLRIRQEIEKEKKVELWKEHFFESYYGQSSGLSPEESERLTAQPEAEPARPRSPAAPRREQGTAPPEPGAQPAPGAAAGAKAGEEGREEPQPKAAKPTQASASPERRAARTSDRCGPVRDRAHGETPPEKPQSAASQKPEEQRKPGPGKEGPGKETLGAPSKPKSPEAAEGAAKVQSPAAAPDAPEKKPPGSEAMEVGVEAPKRKAESREEAPATPEKKPRVAEPCQHQQAFRNQPFPGAGAAVPRVPPLKIPVSRISPMPFPAGQVSPRARFPLSLSSPGRTGARTLADIKARAQQAKAQRAAAAAAAASAGGAVPGPGPPPRGTATLGSPGGGSGDRAGTAPPAPARGALAAGNGPGCSSVTPGAPTASGGTGSDLSKSKSPSPLVSSLPPAGPRAQAGAVGAPVPPPSSSSVAPSLKSPPGGALPRASSSIPANNPLVTQLLQGKSVPLEQILPKPLTKAEMKTVPVAAQEEKGAAAPGAAGNGAEVGDRPSSLPPQQLGKIFCQNRPLPHIPRTFPLPSGKDPGPEQHQCHEALSKSTQEQILQTLIKMVQRQNLLPVLQPSQLNLPHSGFPVESSSTSQRFMLGFTGRRTSKPAIPAMSGHYLLNISTYGRGSESLRRGFSLNPEPRLGLSSPADGARAELGECEEMGSSSEEDADDESSGDEREHISIKEEPREAQGSGQREKEQGSHGTGPADPGSLGTKAGKAEAAPVPPAASPKQNAAALDGTALARDLLQAAQEQMAHAMRGKGHGSTELFGPPAPSPDSAQPPLLPAPHPPKLPGSAGVQLLGPSYSGTINVSTSPDVGQGSLMTGLSECNQLASSMGNVMSFSVTVTTIPAGQAVNSGSHGQSLPVQAFAEDGGMEDPPSKCYCRLKAMIMCKGCGAFCHDDCIGPSKLCVSCLVVR</sequence>
<feature type="compositionally biased region" description="Low complexity" evidence="3">
    <location>
        <begin position="108"/>
        <end position="117"/>
    </location>
</feature>
<evidence type="ECO:0000256" key="2">
    <source>
        <dbReference type="ARBA" id="ARBA00022491"/>
    </source>
</evidence>
<evidence type="ECO:0000256" key="1">
    <source>
        <dbReference type="ARBA" id="ARBA00006391"/>
    </source>
</evidence>
<dbReference type="GO" id="GO:0045944">
    <property type="term" value="P:positive regulation of transcription by RNA polymerase II"/>
    <property type="evidence" value="ECO:0007669"/>
    <property type="project" value="TreeGrafter"/>
</dbReference>
<feature type="non-terminal residue" evidence="6">
    <location>
        <position position="945"/>
    </location>
</feature>
<gene>
    <name evidence="6" type="primary">Asx_2</name>
    <name evidence="6" type="ORF">MELVER_R04465</name>
</gene>
<feature type="region of interest" description="Disordered" evidence="3">
    <location>
        <begin position="780"/>
        <end position="826"/>
    </location>
</feature>
<feature type="compositionally biased region" description="Low complexity" evidence="3">
    <location>
        <begin position="330"/>
        <end position="350"/>
    </location>
</feature>
<dbReference type="AlphaFoldDB" id="A0A7K7ZG44"/>
<feature type="compositionally biased region" description="Low complexity" evidence="3">
    <location>
        <begin position="400"/>
        <end position="441"/>
    </location>
</feature>
<feature type="compositionally biased region" description="Acidic residues" evidence="3">
    <location>
        <begin position="684"/>
        <end position="701"/>
    </location>
</feature>
<reference evidence="6 7" key="1">
    <citation type="submission" date="2019-09" db="EMBL/GenBank/DDBJ databases">
        <title>Bird 10,000 Genomes (B10K) Project - Family phase.</title>
        <authorList>
            <person name="Zhang G."/>
        </authorList>
    </citation>
    <scope>NUCLEOTIDE SEQUENCE [LARGE SCALE GENOMIC DNA]</scope>
    <source>
        <strain evidence="6">B10K-DU-029-37</strain>
        <tissue evidence="6">Liver</tissue>
    </source>
</reference>
<keyword evidence="7" id="KW-1185">Reference proteome</keyword>
<keyword evidence="2" id="KW-0678">Repressor</keyword>
<dbReference type="PANTHER" id="PTHR13578:SF11">
    <property type="entry name" value="POLYCOMB GROUP PROTEIN ASXL2-RELATED"/>
    <property type="match status" value="1"/>
</dbReference>
<feature type="compositionally biased region" description="Basic and acidic residues" evidence="3">
    <location>
        <begin position="237"/>
        <end position="258"/>
    </location>
</feature>
<feature type="compositionally biased region" description="Low complexity" evidence="3">
    <location>
        <begin position="375"/>
        <end position="391"/>
    </location>
</feature>
<feature type="region of interest" description="Disordered" evidence="3">
    <location>
        <begin position="684"/>
        <end position="761"/>
    </location>
</feature>
<feature type="compositionally biased region" description="Pro residues" evidence="3">
    <location>
        <begin position="810"/>
        <end position="820"/>
    </location>
</feature>
<feature type="compositionally biased region" description="Basic and acidic residues" evidence="3">
    <location>
        <begin position="140"/>
        <end position="164"/>
    </location>
</feature>
<feature type="region of interest" description="Disordered" evidence="3">
    <location>
        <begin position="63"/>
        <end position="283"/>
    </location>
</feature>
<dbReference type="Proteomes" id="UP000538725">
    <property type="component" value="Unassembled WGS sequence"/>
</dbReference>
<feature type="compositionally biased region" description="Low complexity" evidence="3">
    <location>
        <begin position="514"/>
        <end position="525"/>
    </location>
</feature>
<dbReference type="InterPro" id="IPR024811">
    <property type="entry name" value="ASX/ASX-like"/>
</dbReference>
<dbReference type="GO" id="GO:0009887">
    <property type="term" value="P:animal organ morphogenesis"/>
    <property type="evidence" value="ECO:0007669"/>
    <property type="project" value="TreeGrafter"/>
</dbReference>
<dbReference type="GO" id="GO:0042975">
    <property type="term" value="F:peroxisome proliferator activated receptor binding"/>
    <property type="evidence" value="ECO:0007669"/>
    <property type="project" value="TreeGrafter"/>
</dbReference>
<dbReference type="InterPro" id="IPR028020">
    <property type="entry name" value="ASX_DEUBAD_dom"/>
</dbReference>
<evidence type="ECO:0000313" key="6">
    <source>
        <dbReference type="EMBL" id="NXA89380.1"/>
    </source>
</evidence>
<feature type="domain" description="Protein ASX-like PHD" evidence="5">
    <location>
        <begin position="885"/>
        <end position="943"/>
    </location>
</feature>
<organism evidence="6 7">
    <name type="scientific">Melanocharis versteri</name>
    <name type="common">Fan-tailed berrypecker</name>
    <dbReference type="NCBI Taxonomy" id="254552"/>
    <lineage>
        <taxon>Eukaryota</taxon>
        <taxon>Metazoa</taxon>
        <taxon>Chordata</taxon>
        <taxon>Craniata</taxon>
        <taxon>Vertebrata</taxon>
        <taxon>Euteleostomi</taxon>
        <taxon>Archelosauria</taxon>
        <taxon>Archosauria</taxon>
        <taxon>Dinosauria</taxon>
        <taxon>Saurischia</taxon>
        <taxon>Theropoda</taxon>
        <taxon>Coelurosauria</taxon>
        <taxon>Aves</taxon>
        <taxon>Neognathae</taxon>
        <taxon>Neoaves</taxon>
        <taxon>Telluraves</taxon>
        <taxon>Australaves</taxon>
        <taxon>Passeriformes</taxon>
        <taxon>Passeroidea</taxon>
        <taxon>Melanocharitidae</taxon>
        <taxon>Melanocharis</taxon>
    </lineage>
</organism>
<feature type="compositionally biased region" description="Basic and acidic residues" evidence="3">
    <location>
        <begin position="702"/>
        <end position="728"/>
    </location>
</feature>
<protein>
    <submittedName>
        <fullName evidence="6">ASX protein</fullName>
    </submittedName>
</protein>
<feature type="compositionally biased region" description="Low complexity" evidence="3">
    <location>
        <begin position="448"/>
        <end position="459"/>
    </location>
</feature>
<feature type="domain" description="ASX DEUBAD" evidence="4">
    <location>
        <begin position="9"/>
        <end position="64"/>
    </location>
</feature>
<comment type="caution">
    <text evidence="6">The sequence shown here is derived from an EMBL/GenBank/DDBJ whole genome shotgun (WGS) entry which is preliminary data.</text>
</comment>
<dbReference type="InterPro" id="IPR026905">
    <property type="entry name" value="ASX-like_PHD"/>
</dbReference>
<evidence type="ECO:0000256" key="3">
    <source>
        <dbReference type="SAM" id="MobiDB-lite"/>
    </source>
</evidence>